<evidence type="ECO:0000313" key="3">
    <source>
        <dbReference type="EMBL" id="KAG9397135.1"/>
    </source>
</evidence>
<dbReference type="PANTHER" id="PTHR45615">
    <property type="entry name" value="MYOSIN HEAVY CHAIN, NON-MUSCLE"/>
    <property type="match status" value="1"/>
</dbReference>
<sequence length="647" mass="70632">MGDLEAAHDEVDSLRSALSEAQQSNADVDAARDRLEAMSHFNDKCVAELNEKDETIRATRADLEAAQDEVDSLRSALSEAQQSNADAMGDLEAAHDEVDSLRSALSEAQQSNADVDAARDRLEAMSHFNDKCVAELNEKDETIRTTRADLAQAQADLTSAREDIDSLQASVAKTAAKLSTAQRMIDFLRTTHTVTPRPEHSDHGVRERSSSQSARLISSDPARVRHSTPRVKSVSESDESYSGTFDSTDSDDFLPTLPPLSKSAFKVLESPLPSASPRDLRDAIAERDSSLLRLKMELSRQHRNSRDELGNGSPLKAAPSAIDAGVAEIEGLKKAVELKLLQLENAVDQLETLYTNGAKAVEDREGALKLFEEQVAARESVINEIHNALSSDFESIKTEMNDVVHKQEKLAEQKAELIADRAELEARQARVAEHEKLVADRESRVEESIAQSGKTAAELEEAKTRLESDLESLESEKTRLRDLELSLLARAQSSAEQLETDQCDNAKLRSDLEAKDRELADLIEQGETTQGTIATLRAQVTALREQMDSRGAQEADLIQDLQQQISTLVIERAALLNRYSSPRPPSKSPASASPVRKPQSAPTPDAGGGVFGVVEQTAAVGRDRGGQGSKSSLEARVSASLRRMELF</sequence>
<feature type="region of interest" description="Disordered" evidence="2">
    <location>
        <begin position="191"/>
        <end position="253"/>
    </location>
</feature>
<dbReference type="EMBL" id="JAHDYR010000003">
    <property type="protein sequence ID" value="KAG9397135.1"/>
    <property type="molecule type" value="Genomic_DNA"/>
</dbReference>
<dbReference type="Gene3D" id="1.10.287.1490">
    <property type="match status" value="1"/>
</dbReference>
<reference evidence="3" key="1">
    <citation type="submission" date="2021-05" db="EMBL/GenBank/DDBJ databases">
        <title>A free-living protist that lacks canonical eukaryotic 1 DNA replication and segregation systems.</title>
        <authorList>
            <person name="Salas-Leiva D.E."/>
            <person name="Tromer E.C."/>
            <person name="Curtis B.A."/>
            <person name="Jerlstrom-Hultqvist J."/>
            <person name="Kolisko M."/>
            <person name="Yi Z."/>
            <person name="Salas-Leiva J.S."/>
            <person name="Gallot-Lavallee L."/>
            <person name="Kops G.J.P.L."/>
            <person name="Archibald J.M."/>
            <person name="Simpson A.G.B."/>
            <person name="Roger A.J."/>
        </authorList>
    </citation>
    <scope>NUCLEOTIDE SEQUENCE</scope>
    <source>
        <strain evidence="3">BICM</strain>
    </source>
</reference>
<keyword evidence="1" id="KW-0175">Coiled coil</keyword>
<feature type="region of interest" description="Disordered" evidence="2">
    <location>
        <begin position="579"/>
        <end position="647"/>
    </location>
</feature>
<dbReference type="GO" id="GO:0016460">
    <property type="term" value="C:myosin II complex"/>
    <property type="evidence" value="ECO:0007669"/>
    <property type="project" value="TreeGrafter"/>
</dbReference>
<feature type="coiled-coil region" evidence="1">
    <location>
        <begin position="407"/>
        <end position="525"/>
    </location>
</feature>
<dbReference type="GO" id="GO:0051015">
    <property type="term" value="F:actin filament binding"/>
    <property type="evidence" value="ECO:0007669"/>
    <property type="project" value="TreeGrafter"/>
</dbReference>
<dbReference type="GO" id="GO:0032982">
    <property type="term" value="C:myosin filament"/>
    <property type="evidence" value="ECO:0007669"/>
    <property type="project" value="TreeGrafter"/>
</dbReference>
<comment type="caution">
    <text evidence="3">The sequence shown here is derived from an EMBL/GenBank/DDBJ whole genome shotgun (WGS) entry which is preliminary data.</text>
</comment>
<dbReference type="GO" id="GO:0005737">
    <property type="term" value="C:cytoplasm"/>
    <property type="evidence" value="ECO:0007669"/>
    <property type="project" value="TreeGrafter"/>
</dbReference>
<dbReference type="GO" id="GO:0000146">
    <property type="term" value="F:microfilament motor activity"/>
    <property type="evidence" value="ECO:0007669"/>
    <property type="project" value="TreeGrafter"/>
</dbReference>
<keyword evidence="4" id="KW-1185">Reference proteome</keyword>
<feature type="region of interest" description="Disordered" evidence="2">
    <location>
        <begin position="1"/>
        <end position="27"/>
    </location>
</feature>
<dbReference type="AlphaFoldDB" id="A0A8J6EBG5"/>
<proteinExistence type="predicted"/>
<organism evidence="3 4">
    <name type="scientific">Carpediemonas membranifera</name>
    <dbReference type="NCBI Taxonomy" id="201153"/>
    <lineage>
        <taxon>Eukaryota</taxon>
        <taxon>Metamonada</taxon>
        <taxon>Carpediemonas-like organisms</taxon>
        <taxon>Carpediemonas</taxon>
    </lineage>
</organism>
<evidence type="ECO:0000313" key="4">
    <source>
        <dbReference type="Proteomes" id="UP000717585"/>
    </source>
</evidence>
<feature type="compositionally biased region" description="Low complexity" evidence="2">
    <location>
        <begin position="210"/>
        <end position="219"/>
    </location>
</feature>
<feature type="compositionally biased region" description="Basic and acidic residues" evidence="2">
    <location>
        <begin position="1"/>
        <end position="13"/>
    </location>
</feature>
<evidence type="ECO:0000256" key="2">
    <source>
        <dbReference type="SAM" id="MobiDB-lite"/>
    </source>
</evidence>
<evidence type="ECO:0000256" key="1">
    <source>
        <dbReference type="SAM" id="Coils"/>
    </source>
</evidence>
<gene>
    <name evidence="3" type="ORF">J8273_1044</name>
</gene>
<dbReference type="Proteomes" id="UP000717585">
    <property type="component" value="Unassembled WGS sequence"/>
</dbReference>
<feature type="compositionally biased region" description="Low complexity" evidence="2">
    <location>
        <begin position="588"/>
        <end position="598"/>
    </location>
</feature>
<feature type="coiled-coil region" evidence="1">
    <location>
        <begin position="326"/>
        <end position="353"/>
    </location>
</feature>
<dbReference type="PANTHER" id="PTHR45615:SF40">
    <property type="entry name" value="MYOSIN HEAVY CHAIN, NON-MUSCLE"/>
    <property type="match status" value="1"/>
</dbReference>
<dbReference type="SUPFAM" id="SSF57997">
    <property type="entry name" value="Tropomyosin"/>
    <property type="match status" value="1"/>
</dbReference>
<accession>A0A8J6EBG5</accession>
<feature type="compositionally biased region" description="Basic and acidic residues" evidence="2">
    <location>
        <begin position="197"/>
        <end position="209"/>
    </location>
</feature>
<protein>
    <submittedName>
        <fullName evidence="3">Chromosome partition protein Smc</fullName>
    </submittedName>
</protein>
<name>A0A8J6EBG5_9EUKA</name>